<comment type="caution">
    <text evidence="6">The sequence shown here is derived from an EMBL/GenBank/DDBJ whole genome shotgun (WGS) entry which is preliminary data.</text>
</comment>
<dbReference type="CDD" id="cd13925">
    <property type="entry name" value="RPF"/>
    <property type="match status" value="1"/>
</dbReference>
<dbReference type="PROSITE" id="PS51782">
    <property type="entry name" value="LYSM"/>
    <property type="match status" value="1"/>
</dbReference>
<dbReference type="InterPro" id="IPR018392">
    <property type="entry name" value="LysM"/>
</dbReference>
<evidence type="ECO:0000259" key="5">
    <source>
        <dbReference type="PROSITE" id="PS51782"/>
    </source>
</evidence>
<evidence type="ECO:0000256" key="3">
    <source>
        <dbReference type="SAM" id="MobiDB-lite"/>
    </source>
</evidence>
<dbReference type="EMBL" id="BMMZ01000016">
    <property type="protein sequence ID" value="GGL81472.1"/>
    <property type="molecule type" value="Genomic_DNA"/>
</dbReference>
<dbReference type="CDD" id="cd00118">
    <property type="entry name" value="LysM"/>
    <property type="match status" value="1"/>
</dbReference>
<evidence type="ECO:0000256" key="2">
    <source>
        <dbReference type="ARBA" id="ARBA00022801"/>
    </source>
</evidence>
<feature type="domain" description="LysM" evidence="5">
    <location>
        <begin position="185"/>
        <end position="233"/>
    </location>
</feature>
<dbReference type="InterPro" id="IPR010618">
    <property type="entry name" value="RPF"/>
</dbReference>
<dbReference type="AlphaFoldDB" id="A0A917W872"/>
<name>A0A917W872_9ACTN</name>
<protein>
    <recommendedName>
        <fullName evidence="5">LysM domain-containing protein</fullName>
    </recommendedName>
</protein>
<evidence type="ECO:0000256" key="4">
    <source>
        <dbReference type="SAM" id="SignalP"/>
    </source>
</evidence>
<dbReference type="Pfam" id="PF01476">
    <property type="entry name" value="LysM"/>
    <property type="match status" value="1"/>
</dbReference>
<dbReference type="PANTHER" id="PTHR34700">
    <property type="entry name" value="POTASSIUM BINDING PROTEIN KBP"/>
    <property type="match status" value="1"/>
</dbReference>
<dbReference type="Pfam" id="PF06737">
    <property type="entry name" value="Transglycosylas"/>
    <property type="match status" value="1"/>
</dbReference>
<dbReference type="Gene3D" id="1.10.530.10">
    <property type="match status" value="1"/>
</dbReference>
<dbReference type="PANTHER" id="PTHR34700:SF4">
    <property type="entry name" value="PHAGE-LIKE ELEMENT PBSX PROTEIN XKDP"/>
    <property type="match status" value="1"/>
</dbReference>
<organism evidence="6 7">
    <name type="scientific">Microlunatus endophyticus</name>
    <dbReference type="NCBI Taxonomy" id="1716077"/>
    <lineage>
        <taxon>Bacteria</taxon>
        <taxon>Bacillati</taxon>
        <taxon>Actinomycetota</taxon>
        <taxon>Actinomycetes</taxon>
        <taxon>Propionibacteriales</taxon>
        <taxon>Propionibacteriaceae</taxon>
        <taxon>Microlunatus</taxon>
    </lineage>
</organism>
<dbReference type="GO" id="GO:0016787">
    <property type="term" value="F:hydrolase activity"/>
    <property type="evidence" value="ECO:0007669"/>
    <property type="project" value="UniProtKB-KW"/>
</dbReference>
<dbReference type="Gene3D" id="3.10.350.10">
    <property type="entry name" value="LysM domain"/>
    <property type="match status" value="1"/>
</dbReference>
<gene>
    <name evidence="6" type="ORF">GCM10011575_44720</name>
</gene>
<accession>A0A917W872</accession>
<dbReference type="Proteomes" id="UP000613840">
    <property type="component" value="Unassembled WGS sequence"/>
</dbReference>
<evidence type="ECO:0000256" key="1">
    <source>
        <dbReference type="ARBA" id="ARBA00010830"/>
    </source>
</evidence>
<feature type="chain" id="PRO_5037088452" description="LysM domain-containing protein" evidence="4">
    <location>
        <begin position="34"/>
        <end position="233"/>
    </location>
</feature>
<keyword evidence="4" id="KW-0732">Signal</keyword>
<feature type="compositionally biased region" description="Low complexity" evidence="3">
    <location>
        <begin position="117"/>
        <end position="162"/>
    </location>
</feature>
<dbReference type="InterPro" id="IPR036779">
    <property type="entry name" value="LysM_dom_sf"/>
</dbReference>
<sequence length="233" mass="24100">MSNSKITARVLGAGAAVALSAGIGLATATPAHADVWDQVAQCESSGNWGISTGNGFYGGLQFTQSTWNAYGGSGNPANASKSEQKAVAQRVLAGQGAGAWPVCGPRAGLTKSNGNATSYSGSSHSSSNFSSSRSTKSYSSNHSYSTKSYSSNTSSSYTPRHSTGSYSDPAPQYQLPKHAYQGNGKHVTVKGGDSLSAIATKHHVKGGWLALWSINHKKISNPDLIEVGQTIEL</sequence>
<evidence type="ECO:0000313" key="6">
    <source>
        <dbReference type="EMBL" id="GGL81472.1"/>
    </source>
</evidence>
<dbReference type="InterPro" id="IPR023346">
    <property type="entry name" value="Lysozyme-like_dom_sf"/>
</dbReference>
<dbReference type="SUPFAM" id="SSF53955">
    <property type="entry name" value="Lysozyme-like"/>
    <property type="match status" value="1"/>
</dbReference>
<proteinExistence type="inferred from homology"/>
<feature type="region of interest" description="Disordered" evidence="3">
    <location>
        <begin position="114"/>
        <end position="177"/>
    </location>
</feature>
<dbReference type="InterPro" id="IPR052196">
    <property type="entry name" value="Bact_Kbp"/>
</dbReference>
<reference evidence="6" key="2">
    <citation type="submission" date="2020-09" db="EMBL/GenBank/DDBJ databases">
        <authorList>
            <person name="Sun Q."/>
            <person name="Zhou Y."/>
        </authorList>
    </citation>
    <scope>NUCLEOTIDE SEQUENCE</scope>
    <source>
        <strain evidence="6">CGMCC 4.7306</strain>
    </source>
</reference>
<keyword evidence="7" id="KW-1185">Reference proteome</keyword>
<keyword evidence="2" id="KW-0378">Hydrolase</keyword>
<feature type="signal peptide" evidence="4">
    <location>
        <begin position="1"/>
        <end position="33"/>
    </location>
</feature>
<evidence type="ECO:0000313" key="7">
    <source>
        <dbReference type="Proteomes" id="UP000613840"/>
    </source>
</evidence>
<comment type="similarity">
    <text evidence="1">Belongs to the transglycosylase family. Rpf subfamily.</text>
</comment>
<reference evidence="6" key="1">
    <citation type="journal article" date="2014" name="Int. J. Syst. Evol. Microbiol.">
        <title>Complete genome sequence of Corynebacterium casei LMG S-19264T (=DSM 44701T), isolated from a smear-ripened cheese.</title>
        <authorList>
            <consortium name="US DOE Joint Genome Institute (JGI-PGF)"/>
            <person name="Walter F."/>
            <person name="Albersmeier A."/>
            <person name="Kalinowski J."/>
            <person name="Ruckert C."/>
        </authorList>
    </citation>
    <scope>NUCLEOTIDE SEQUENCE</scope>
    <source>
        <strain evidence="6">CGMCC 4.7306</strain>
    </source>
</reference>